<dbReference type="EMBL" id="CAHS01000013">
    <property type="protein sequence ID" value="CCG86304.1"/>
    <property type="molecule type" value="Genomic_DNA"/>
</dbReference>
<evidence type="ECO:0000313" key="1">
    <source>
        <dbReference type="EMBL" id="CCG86304.1"/>
    </source>
</evidence>
<gene>
    <name evidence="1" type="ORF">EPIR_0939</name>
</gene>
<dbReference type="Proteomes" id="UP000018217">
    <property type="component" value="Unassembled WGS sequence"/>
</dbReference>
<dbReference type="AlphaFoldDB" id="V5Z5Q4"/>
<comment type="caution">
    <text evidence="1">The sequence shown here is derived from an EMBL/GenBank/DDBJ whole genome shotgun (WGS) entry which is preliminary data.</text>
</comment>
<reference evidence="1 2" key="1">
    <citation type="journal article" date="2013" name="Syst. Appl. Microbiol.">
        <title>Phylogenetic position and virulence apparatus of the pear flower necrosis pathogen Erwinia piriflorinigrans CFBP 5888T as assessed by comparative genomics.</title>
        <authorList>
            <person name="Smits T.H."/>
            <person name="Rezzonico F."/>
            <person name="Lopez M.M."/>
            <person name="Blom J."/>
            <person name="Goesmann A."/>
            <person name="Frey J.E."/>
            <person name="Duffy B."/>
        </authorList>
    </citation>
    <scope>NUCLEOTIDE SEQUENCE [LARGE SCALE GENOMIC DNA]</scope>
    <source>
        <strain evidence="2">CFBP5888</strain>
    </source>
</reference>
<evidence type="ECO:0000313" key="2">
    <source>
        <dbReference type="Proteomes" id="UP000018217"/>
    </source>
</evidence>
<accession>V5Z5Q4</accession>
<organism evidence="1 2">
    <name type="scientific">Erwinia piriflorinigrans CFBP 5888</name>
    <dbReference type="NCBI Taxonomy" id="1161919"/>
    <lineage>
        <taxon>Bacteria</taxon>
        <taxon>Pseudomonadati</taxon>
        <taxon>Pseudomonadota</taxon>
        <taxon>Gammaproteobacteria</taxon>
        <taxon>Enterobacterales</taxon>
        <taxon>Erwiniaceae</taxon>
        <taxon>Erwinia</taxon>
    </lineage>
</organism>
<sequence length="55" mass="6111">MGVLLEKPTDSPALKEPVILQTREHRLSVRKVCATFTIPAFSRLISGNDRMMKGA</sequence>
<name>V5Z5Q4_9GAMM</name>
<protein>
    <submittedName>
        <fullName evidence="1">Uncharacterized protein</fullName>
    </submittedName>
</protein>
<keyword evidence="2" id="KW-1185">Reference proteome</keyword>
<proteinExistence type="predicted"/>
<dbReference type="STRING" id="1161919.EPIR_0939"/>